<feature type="domain" description="RRM" evidence="4">
    <location>
        <begin position="33"/>
        <end position="110"/>
    </location>
</feature>
<sequence>MAGRSGFDDGNPRDFGGGRRTIGGRPLPTEPPYKAYVGNLPSGIIQGDINRIFPDLSIKNVRLVMDKETDKFKGFCYVEFEHLEDLIKAIEMNNILNVDGNFVKIDVAEEKRSDRGGGFDRGRRDNRDGGRDGGRGGGGGFRRDGGGGGRERERERGGSGGGGGAERWGGGGGGGRGEEARGEWGAHGSRSGTPRRRAQAAPHLRRHAACQARHDRQTKVETGTPDR</sequence>
<dbReference type="FunFam" id="3.30.70.330:FF:000414">
    <property type="entry name" value="Eukaryotic translation initiation factor 4H"/>
    <property type="match status" value="1"/>
</dbReference>
<dbReference type="AlphaFoldDB" id="A0A8S3Y056"/>
<name>A0A8S3Y056_PARAO</name>
<dbReference type="EMBL" id="CAJQZP010001411">
    <property type="protein sequence ID" value="CAG5044428.1"/>
    <property type="molecule type" value="Genomic_DNA"/>
</dbReference>
<dbReference type="PANTHER" id="PTHR23236:SF11">
    <property type="entry name" value="EUKARYOTIC TRANSLATION INITIATION FACTOR 4H"/>
    <property type="match status" value="1"/>
</dbReference>
<feature type="compositionally biased region" description="Gly residues" evidence="3">
    <location>
        <begin position="158"/>
        <end position="175"/>
    </location>
</feature>
<evidence type="ECO:0000256" key="3">
    <source>
        <dbReference type="SAM" id="MobiDB-lite"/>
    </source>
</evidence>
<keyword evidence="1 2" id="KW-0694">RNA-binding</keyword>
<dbReference type="OrthoDB" id="48651at2759"/>
<keyword evidence="6" id="KW-1185">Reference proteome</keyword>
<dbReference type="Pfam" id="PF00076">
    <property type="entry name" value="RRM_1"/>
    <property type="match status" value="1"/>
</dbReference>
<dbReference type="InterPro" id="IPR000504">
    <property type="entry name" value="RRM_dom"/>
</dbReference>
<dbReference type="PANTHER" id="PTHR23236">
    <property type="entry name" value="EUKARYOTIC TRANSLATION INITIATION FACTOR 4B/4H"/>
    <property type="match status" value="1"/>
</dbReference>
<reference evidence="5" key="1">
    <citation type="submission" date="2021-04" db="EMBL/GenBank/DDBJ databases">
        <authorList>
            <person name="Tunstrom K."/>
        </authorList>
    </citation>
    <scope>NUCLEOTIDE SEQUENCE</scope>
</reference>
<proteinExistence type="predicted"/>
<evidence type="ECO:0000256" key="1">
    <source>
        <dbReference type="ARBA" id="ARBA00022884"/>
    </source>
</evidence>
<evidence type="ECO:0000313" key="6">
    <source>
        <dbReference type="Proteomes" id="UP000691718"/>
    </source>
</evidence>
<comment type="caution">
    <text evidence="5">The sequence shown here is derived from an EMBL/GenBank/DDBJ whole genome shotgun (WGS) entry which is preliminary data.</text>
</comment>
<dbReference type="SMART" id="SM00360">
    <property type="entry name" value="RRM"/>
    <property type="match status" value="1"/>
</dbReference>
<dbReference type="PROSITE" id="PS50102">
    <property type="entry name" value="RRM"/>
    <property type="match status" value="1"/>
</dbReference>
<protein>
    <submittedName>
        <fullName evidence="5">(apollo) hypothetical protein</fullName>
    </submittedName>
</protein>
<feature type="region of interest" description="Disordered" evidence="3">
    <location>
        <begin position="1"/>
        <end position="30"/>
    </location>
</feature>
<evidence type="ECO:0000313" key="5">
    <source>
        <dbReference type="EMBL" id="CAG5044428.1"/>
    </source>
</evidence>
<feature type="compositionally biased region" description="Basic residues" evidence="3">
    <location>
        <begin position="193"/>
        <end position="208"/>
    </location>
</feature>
<feature type="compositionally biased region" description="Basic and acidic residues" evidence="3">
    <location>
        <begin position="212"/>
        <end position="227"/>
    </location>
</feature>
<dbReference type="Proteomes" id="UP000691718">
    <property type="component" value="Unassembled WGS sequence"/>
</dbReference>
<organism evidence="5 6">
    <name type="scientific">Parnassius apollo</name>
    <name type="common">Apollo butterfly</name>
    <name type="synonym">Papilio apollo</name>
    <dbReference type="NCBI Taxonomy" id="110799"/>
    <lineage>
        <taxon>Eukaryota</taxon>
        <taxon>Metazoa</taxon>
        <taxon>Ecdysozoa</taxon>
        <taxon>Arthropoda</taxon>
        <taxon>Hexapoda</taxon>
        <taxon>Insecta</taxon>
        <taxon>Pterygota</taxon>
        <taxon>Neoptera</taxon>
        <taxon>Endopterygota</taxon>
        <taxon>Lepidoptera</taxon>
        <taxon>Glossata</taxon>
        <taxon>Ditrysia</taxon>
        <taxon>Papilionoidea</taxon>
        <taxon>Papilionidae</taxon>
        <taxon>Parnassiinae</taxon>
        <taxon>Parnassini</taxon>
        <taxon>Parnassius</taxon>
        <taxon>Parnassius</taxon>
    </lineage>
</organism>
<evidence type="ECO:0000259" key="4">
    <source>
        <dbReference type="PROSITE" id="PS50102"/>
    </source>
</evidence>
<evidence type="ECO:0000256" key="2">
    <source>
        <dbReference type="PROSITE-ProRule" id="PRU00176"/>
    </source>
</evidence>
<feature type="compositionally biased region" description="Basic and acidic residues" evidence="3">
    <location>
        <begin position="1"/>
        <end position="12"/>
    </location>
</feature>
<gene>
    <name evidence="5" type="ORF">PAPOLLO_LOCUS23037</name>
</gene>
<feature type="region of interest" description="Disordered" evidence="3">
    <location>
        <begin position="112"/>
        <end position="227"/>
    </location>
</feature>
<accession>A0A8S3Y056</accession>
<feature type="compositionally biased region" description="Basic and acidic residues" evidence="3">
    <location>
        <begin position="112"/>
        <end position="134"/>
    </location>
</feature>
<feature type="compositionally biased region" description="Basic and acidic residues" evidence="3">
    <location>
        <begin position="141"/>
        <end position="157"/>
    </location>
</feature>
<dbReference type="GO" id="GO:0003723">
    <property type="term" value="F:RNA binding"/>
    <property type="evidence" value="ECO:0007669"/>
    <property type="project" value="UniProtKB-UniRule"/>
</dbReference>